<dbReference type="EMBL" id="JANZXA010000001">
    <property type="protein sequence ID" value="MCT2398347.1"/>
    <property type="molecule type" value="Genomic_DNA"/>
</dbReference>
<dbReference type="Gene3D" id="3.40.50.2300">
    <property type="match status" value="1"/>
</dbReference>
<gene>
    <name evidence="4" type="ORF">NZK81_02175</name>
</gene>
<dbReference type="Pfam" id="PF00072">
    <property type="entry name" value="Response_reg"/>
    <property type="match status" value="1"/>
</dbReference>
<name>A0ABT2I0L6_9SPHN</name>
<dbReference type="PANTHER" id="PTHR44591">
    <property type="entry name" value="STRESS RESPONSE REGULATOR PROTEIN 1"/>
    <property type="match status" value="1"/>
</dbReference>
<comment type="caution">
    <text evidence="4">The sequence shown here is derived from an EMBL/GenBank/DDBJ whole genome shotgun (WGS) entry which is preliminary data.</text>
</comment>
<dbReference type="PANTHER" id="PTHR44591:SF25">
    <property type="entry name" value="CHEMOTAXIS TWO-COMPONENT RESPONSE REGULATOR"/>
    <property type="match status" value="1"/>
</dbReference>
<dbReference type="SMART" id="SM00448">
    <property type="entry name" value="REC"/>
    <property type="match status" value="1"/>
</dbReference>
<proteinExistence type="predicted"/>
<dbReference type="PROSITE" id="PS50110">
    <property type="entry name" value="RESPONSE_REGULATORY"/>
    <property type="match status" value="1"/>
</dbReference>
<protein>
    <submittedName>
        <fullName evidence="4">Response regulator</fullName>
    </submittedName>
</protein>
<evidence type="ECO:0000259" key="3">
    <source>
        <dbReference type="PROSITE" id="PS50110"/>
    </source>
</evidence>
<dbReference type="SUPFAM" id="SSF52172">
    <property type="entry name" value="CheY-like"/>
    <property type="match status" value="1"/>
</dbReference>
<evidence type="ECO:0000313" key="4">
    <source>
        <dbReference type="EMBL" id="MCT2398347.1"/>
    </source>
</evidence>
<evidence type="ECO:0000256" key="1">
    <source>
        <dbReference type="ARBA" id="ARBA00022553"/>
    </source>
</evidence>
<dbReference type="RefSeq" id="WP_260043466.1">
    <property type="nucleotide sequence ID" value="NZ_JANZXA010000001.1"/>
</dbReference>
<feature type="modified residue" description="4-aspartylphosphate" evidence="2">
    <location>
        <position position="61"/>
    </location>
</feature>
<evidence type="ECO:0000313" key="5">
    <source>
        <dbReference type="Proteomes" id="UP001165583"/>
    </source>
</evidence>
<organism evidence="4 5">
    <name type="scientific">Novosphingobium mangrovi</name>
    <name type="common">ex Huang et al. 2023</name>
    <dbReference type="NCBI Taxonomy" id="2976432"/>
    <lineage>
        <taxon>Bacteria</taxon>
        <taxon>Pseudomonadati</taxon>
        <taxon>Pseudomonadota</taxon>
        <taxon>Alphaproteobacteria</taxon>
        <taxon>Sphingomonadales</taxon>
        <taxon>Sphingomonadaceae</taxon>
        <taxon>Novosphingobium</taxon>
    </lineage>
</organism>
<sequence>MTHLPSPDAKPRIIVVEDNVAVRRSLLLLLHGRGWDVRAYSSARSMLDDPQADSATCLVADYRLADLDGVELLNQLRERGWQGQALLVTGYPSPELENAAYAAGYAQVIEKPVGDLTLPETIRRLIETNPS</sequence>
<dbReference type="InterPro" id="IPR001789">
    <property type="entry name" value="Sig_transdc_resp-reg_receiver"/>
</dbReference>
<evidence type="ECO:0000256" key="2">
    <source>
        <dbReference type="PROSITE-ProRule" id="PRU00169"/>
    </source>
</evidence>
<reference evidence="4" key="1">
    <citation type="submission" date="2022-09" db="EMBL/GenBank/DDBJ databases">
        <title>Novosphingobium sp. Nov., a polycyclic aromatic hydrocarbon-degrading bacterium isolated form mangrove sediments in HongKong.</title>
        <authorList>
            <person name="Hu Z."/>
        </authorList>
    </citation>
    <scope>NUCLEOTIDE SEQUENCE</scope>
    <source>
        <strain evidence="4">HK4-1</strain>
    </source>
</reference>
<dbReference type="Proteomes" id="UP001165583">
    <property type="component" value="Unassembled WGS sequence"/>
</dbReference>
<dbReference type="InterPro" id="IPR050595">
    <property type="entry name" value="Bact_response_regulator"/>
</dbReference>
<dbReference type="InterPro" id="IPR011006">
    <property type="entry name" value="CheY-like_superfamily"/>
</dbReference>
<keyword evidence="1 2" id="KW-0597">Phosphoprotein</keyword>
<keyword evidence="5" id="KW-1185">Reference proteome</keyword>
<accession>A0ABT2I0L6</accession>
<feature type="domain" description="Response regulatory" evidence="3">
    <location>
        <begin position="12"/>
        <end position="126"/>
    </location>
</feature>